<feature type="compositionally biased region" description="Basic and acidic residues" evidence="1">
    <location>
        <begin position="76"/>
        <end position="91"/>
    </location>
</feature>
<feature type="region of interest" description="Disordered" evidence="1">
    <location>
        <begin position="46"/>
        <end position="172"/>
    </location>
</feature>
<evidence type="ECO:0000256" key="1">
    <source>
        <dbReference type="SAM" id="MobiDB-lite"/>
    </source>
</evidence>
<feature type="compositionally biased region" description="Low complexity" evidence="1">
    <location>
        <begin position="114"/>
        <end position="136"/>
    </location>
</feature>
<accession>A0A6J4TXH9</accession>
<name>A0A6J4TXH9_9SPHN</name>
<feature type="non-terminal residue" evidence="2">
    <location>
        <position position="172"/>
    </location>
</feature>
<organism evidence="2">
    <name type="scientific">uncultured Sphingomonas sp</name>
    <dbReference type="NCBI Taxonomy" id="158754"/>
    <lineage>
        <taxon>Bacteria</taxon>
        <taxon>Pseudomonadati</taxon>
        <taxon>Pseudomonadota</taxon>
        <taxon>Alphaproteobacteria</taxon>
        <taxon>Sphingomonadales</taxon>
        <taxon>Sphingomonadaceae</taxon>
        <taxon>Sphingomonas</taxon>
        <taxon>environmental samples</taxon>
    </lineage>
</organism>
<reference evidence="2" key="1">
    <citation type="submission" date="2020-02" db="EMBL/GenBank/DDBJ databases">
        <authorList>
            <person name="Meier V. D."/>
        </authorList>
    </citation>
    <scope>NUCLEOTIDE SEQUENCE</scope>
    <source>
        <strain evidence="2">AVDCRST_MAG31</strain>
    </source>
</reference>
<evidence type="ECO:0000313" key="2">
    <source>
        <dbReference type="EMBL" id="CAA9534356.1"/>
    </source>
</evidence>
<feature type="region of interest" description="Disordered" evidence="1">
    <location>
        <begin position="1"/>
        <end position="32"/>
    </location>
</feature>
<gene>
    <name evidence="2" type="ORF">AVDCRST_MAG31-2685</name>
</gene>
<dbReference type="AlphaFoldDB" id="A0A6J4TXH9"/>
<dbReference type="EMBL" id="CADCWA010000202">
    <property type="protein sequence ID" value="CAA9534356.1"/>
    <property type="molecule type" value="Genomic_DNA"/>
</dbReference>
<proteinExistence type="predicted"/>
<protein>
    <submittedName>
        <fullName evidence="2">FIG003437: hypothetical with DnaJ-like domain</fullName>
    </submittedName>
</protein>
<feature type="non-terminal residue" evidence="2">
    <location>
        <position position="1"/>
    </location>
</feature>
<sequence length="172" mass="18632">ARLRPGRRVQGAAERQQLRRAGRVAVAMPRPCPRAQREVQLLRRHEHGGDRGGAVAGRRLGPGDPRLCAWRCRPRSALERLPRPAGRDRRTLRGAVQRRRGAAEPLLGGREAGARSPRAGAGHRPARGAQALFGAGPPLPPRPQRRRPQPGVEAALGDRRLAGAQGRPGVRL</sequence>